<dbReference type="PROSITE" id="PS50240">
    <property type="entry name" value="TRYPSIN_DOM"/>
    <property type="match status" value="1"/>
</dbReference>
<dbReference type="InterPro" id="IPR018114">
    <property type="entry name" value="TRYPSIN_HIS"/>
</dbReference>
<evidence type="ECO:0000256" key="4">
    <source>
        <dbReference type="ARBA" id="ARBA00023157"/>
    </source>
</evidence>
<dbReference type="PANTHER" id="PTHR24252">
    <property type="entry name" value="ACROSIN-RELATED"/>
    <property type="match status" value="1"/>
</dbReference>
<evidence type="ECO:0000256" key="2">
    <source>
        <dbReference type="ARBA" id="ARBA00022801"/>
    </source>
</evidence>
<dbReference type="EMBL" id="IACF01001286">
    <property type="protein sequence ID" value="LAB66998.1"/>
    <property type="molecule type" value="mRNA"/>
</dbReference>
<protein>
    <submittedName>
        <fullName evidence="6">Trypsin-1-like</fullName>
    </submittedName>
</protein>
<dbReference type="InterPro" id="IPR001254">
    <property type="entry name" value="Trypsin_dom"/>
</dbReference>
<dbReference type="SUPFAM" id="SSF50494">
    <property type="entry name" value="Trypsin-like serine proteases"/>
    <property type="match status" value="1"/>
</dbReference>
<dbReference type="PRINTS" id="PR00722">
    <property type="entry name" value="CHYMOTRYPSIN"/>
</dbReference>
<dbReference type="SMART" id="SM00020">
    <property type="entry name" value="Tryp_SPc"/>
    <property type="match status" value="1"/>
</dbReference>
<proteinExistence type="evidence at transcript level"/>
<name>A0A2P2HYZ9_9CRUS</name>
<dbReference type="InterPro" id="IPR009003">
    <property type="entry name" value="Peptidase_S1_PA"/>
</dbReference>
<dbReference type="Gene3D" id="2.40.10.10">
    <property type="entry name" value="Trypsin-like serine proteases"/>
    <property type="match status" value="1"/>
</dbReference>
<dbReference type="CDD" id="cd00190">
    <property type="entry name" value="Tryp_SPc"/>
    <property type="match status" value="1"/>
</dbReference>
<organism evidence="6">
    <name type="scientific">Hirondellea gigas</name>
    <dbReference type="NCBI Taxonomy" id="1518452"/>
    <lineage>
        <taxon>Eukaryota</taxon>
        <taxon>Metazoa</taxon>
        <taxon>Ecdysozoa</taxon>
        <taxon>Arthropoda</taxon>
        <taxon>Crustacea</taxon>
        <taxon>Multicrustacea</taxon>
        <taxon>Malacostraca</taxon>
        <taxon>Eumalacostraca</taxon>
        <taxon>Peracarida</taxon>
        <taxon>Amphipoda</taxon>
        <taxon>Amphilochidea</taxon>
        <taxon>Lysianassida</taxon>
        <taxon>Lysianassidira</taxon>
        <taxon>Lysianassoidea</taxon>
        <taxon>Lysianassidae</taxon>
        <taxon>Hirondellea</taxon>
    </lineage>
</organism>
<keyword evidence="4" id="KW-1015">Disulfide bond</keyword>
<keyword evidence="2" id="KW-0378">Hydrolase</keyword>
<evidence type="ECO:0000256" key="1">
    <source>
        <dbReference type="ARBA" id="ARBA00022670"/>
    </source>
</evidence>
<keyword evidence="1" id="KW-0645">Protease</keyword>
<feature type="domain" description="Peptidase S1" evidence="5">
    <location>
        <begin position="103"/>
        <end position="335"/>
    </location>
</feature>
<evidence type="ECO:0000313" key="6">
    <source>
        <dbReference type="EMBL" id="LAB66998.1"/>
    </source>
</evidence>
<dbReference type="PANTHER" id="PTHR24252:SF7">
    <property type="entry name" value="HYALIN"/>
    <property type="match status" value="1"/>
</dbReference>
<keyword evidence="3" id="KW-0720">Serine protease</keyword>
<dbReference type="InterPro" id="IPR001314">
    <property type="entry name" value="Peptidase_S1A"/>
</dbReference>
<dbReference type="InterPro" id="IPR043504">
    <property type="entry name" value="Peptidase_S1_PA_chymotrypsin"/>
</dbReference>
<evidence type="ECO:0000259" key="5">
    <source>
        <dbReference type="PROSITE" id="PS50240"/>
    </source>
</evidence>
<dbReference type="Pfam" id="PF00089">
    <property type="entry name" value="Trypsin"/>
    <property type="match status" value="1"/>
</dbReference>
<dbReference type="PROSITE" id="PS00134">
    <property type="entry name" value="TRYPSIN_HIS"/>
    <property type="match status" value="1"/>
</dbReference>
<dbReference type="FunFam" id="2.40.10.10:FF:000006">
    <property type="entry name" value="Serine proteinase stubble"/>
    <property type="match status" value="1"/>
</dbReference>
<dbReference type="GO" id="GO:0006508">
    <property type="term" value="P:proteolysis"/>
    <property type="evidence" value="ECO:0007669"/>
    <property type="project" value="UniProtKB-KW"/>
</dbReference>
<evidence type="ECO:0000256" key="3">
    <source>
        <dbReference type="ARBA" id="ARBA00022825"/>
    </source>
</evidence>
<reference evidence="6" key="1">
    <citation type="journal article" date="2018" name="Biosci. Biotechnol. Biochem.">
        <title>Polysaccharide hydrolase of the hadal zone amphipods Hirondellea gigas.</title>
        <authorList>
            <person name="Kobayashi H."/>
            <person name="Nagahama T."/>
            <person name="Arai W."/>
            <person name="Sasagawa Y."/>
            <person name="Umeda M."/>
            <person name="Hayashi T."/>
            <person name="Nikaido I."/>
            <person name="Watanabe H."/>
            <person name="Oguri K."/>
            <person name="Kitazato H."/>
            <person name="Fujioka K."/>
            <person name="Kido Y."/>
            <person name="Takami H."/>
        </authorList>
    </citation>
    <scope>NUCLEOTIDE SEQUENCE</scope>
    <source>
        <tissue evidence="6">Whole body</tissue>
    </source>
</reference>
<dbReference type="GO" id="GO:0004252">
    <property type="term" value="F:serine-type endopeptidase activity"/>
    <property type="evidence" value="ECO:0007669"/>
    <property type="project" value="InterPro"/>
</dbReference>
<sequence>MFEQCSWKFSTSSGSQLSLTCMSVHMSWFASIYITDGEKTIRHSCLWCTGENFAYDLVSTVVEVGLDNRFIFTNSGFTCRMEANGINVKDDCSCGVVSGGKRIVGGKETSPNKYPWVVSLVMASIKYNFCGGALITDSYVLTAAHCTANQKAGSLAIYLGMHNIADMRRSGGIKRRVKRIIQHPKYNETDNDYDIALVEIDRVDIFSAGSRMRPICLPSTNRDYEGTMGTVAGWGTVSDGGQSSEVLLEVEVPIISNYKCNSVYNMITDRMLCAGRKNTDSCQGDSGGALWVKAPGGHREVVGIVSFGYGCGKEGFSGVYARVTELLSWIISNTKRSTTCLPPK</sequence>
<dbReference type="AlphaFoldDB" id="A0A2P2HYZ9"/>
<accession>A0A2P2HYZ9</accession>